<evidence type="ECO:0000256" key="1">
    <source>
        <dbReference type="SAM" id="MobiDB-lite"/>
    </source>
</evidence>
<keyword evidence="3" id="KW-1185">Reference proteome</keyword>
<feature type="region of interest" description="Disordered" evidence="1">
    <location>
        <begin position="171"/>
        <end position="231"/>
    </location>
</feature>
<feature type="compositionally biased region" description="Pro residues" evidence="1">
    <location>
        <begin position="108"/>
        <end position="117"/>
    </location>
</feature>
<protein>
    <submittedName>
        <fullName evidence="2">Uncharacterized protein</fullName>
    </submittedName>
</protein>
<reference evidence="2" key="1">
    <citation type="submission" date="2020-02" db="EMBL/GenBank/DDBJ databases">
        <authorList>
            <person name="Palmer J.M."/>
        </authorList>
    </citation>
    <scope>NUCLEOTIDE SEQUENCE</scope>
    <source>
        <strain evidence="2">EPUS1.4</strain>
        <tissue evidence="2">Thallus</tissue>
    </source>
</reference>
<evidence type="ECO:0000313" key="2">
    <source>
        <dbReference type="EMBL" id="KAF7513942.1"/>
    </source>
</evidence>
<sequence>MGVQKQWEGDDEDEGIAHPPPFNTSPPPSNIPRPPAGNFVDPPGLHFVLTDLTSGSGPTWPQQQAQQTQSRPNPWQGSPASDSTRELATIWTHAALRRTFGPSRPSGPRVPPLPYIPQLPLRPQGLRGPPGPQFPGTSEQPLRPVEWGAGPGEAARPGYYTTVEDLPGGVGFNGHAHFPGPRGHPRGRSGFAVRGAGAGAGGARRAARGGCDTSAGSGRGGRTGRSRQGSS</sequence>
<feature type="compositionally biased region" description="Low complexity" evidence="1">
    <location>
        <begin position="118"/>
        <end position="127"/>
    </location>
</feature>
<feature type="region of interest" description="Disordered" evidence="1">
    <location>
        <begin position="1"/>
        <end position="150"/>
    </location>
</feature>
<name>A0A8H7E987_9EURO</name>
<gene>
    <name evidence="2" type="ORF">GJ744_006556</name>
</gene>
<feature type="compositionally biased region" description="Polar residues" evidence="1">
    <location>
        <begin position="51"/>
        <end position="61"/>
    </location>
</feature>
<evidence type="ECO:0000313" key="3">
    <source>
        <dbReference type="Proteomes" id="UP000606974"/>
    </source>
</evidence>
<dbReference type="EMBL" id="JAACFV010000003">
    <property type="protein sequence ID" value="KAF7513942.1"/>
    <property type="molecule type" value="Genomic_DNA"/>
</dbReference>
<organism evidence="2 3">
    <name type="scientific">Endocarpon pusillum</name>
    <dbReference type="NCBI Taxonomy" id="364733"/>
    <lineage>
        <taxon>Eukaryota</taxon>
        <taxon>Fungi</taxon>
        <taxon>Dikarya</taxon>
        <taxon>Ascomycota</taxon>
        <taxon>Pezizomycotina</taxon>
        <taxon>Eurotiomycetes</taxon>
        <taxon>Chaetothyriomycetidae</taxon>
        <taxon>Verrucariales</taxon>
        <taxon>Verrucariaceae</taxon>
        <taxon>Endocarpon</taxon>
    </lineage>
</organism>
<feature type="compositionally biased region" description="Pro residues" evidence="1">
    <location>
        <begin position="18"/>
        <end position="35"/>
    </location>
</feature>
<accession>A0A8H7E987</accession>
<proteinExistence type="predicted"/>
<comment type="caution">
    <text evidence="2">The sequence shown here is derived from an EMBL/GenBank/DDBJ whole genome shotgun (WGS) entry which is preliminary data.</text>
</comment>
<dbReference type="Proteomes" id="UP000606974">
    <property type="component" value="Unassembled WGS sequence"/>
</dbReference>
<feature type="compositionally biased region" description="Polar residues" evidence="1">
    <location>
        <begin position="70"/>
        <end position="82"/>
    </location>
</feature>
<dbReference type="AlphaFoldDB" id="A0A8H7E987"/>